<feature type="region of interest" description="Disordered" evidence="1">
    <location>
        <begin position="231"/>
        <end position="275"/>
    </location>
</feature>
<feature type="compositionally biased region" description="Basic and acidic residues" evidence="1">
    <location>
        <begin position="247"/>
        <end position="258"/>
    </location>
</feature>
<evidence type="ECO:0000256" key="1">
    <source>
        <dbReference type="SAM" id="MobiDB-lite"/>
    </source>
</evidence>
<proteinExistence type="predicted"/>
<reference evidence="2" key="1">
    <citation type="submission" date="2021-09" db="EMBL/GenBank/DDBJ databases">
        <authorList>
            <consortium name="AG Swart"/>
            <person name="Singh M."/>
            <person name="Singh A."/>
            <person name="Seah K."/>
            <person name="Emmerich C."/>
        </authorList>
    </citation>
    <scope>NUCLEOTIDE SEQUENCE</scope>
    <source>
        <strain evidence="2">ATCC30299</strain>
    </source>
</reference>
<dbReference type="EMBL" id="CAJZBQ010000011">
    <property type="protein sequence ID" value="CAG9313923.1"/>
    <property type="molecule type" value="Genomic_DNA"/>
</dbReference>
<sequence>MASAESRILTLIKRYITIKHLNEEPEPLNFLPDFNPLFTQDLKYDDPCTTPFKVSLDKDTAHDGYYSIKVKFSDALKPPDSPVSIDILHWDLILEQKSLILLIKRLHVLSPLASNGKKYNLIHTSANIQKILEEAWNKRKFNILEEEEWYENELKKGDKEEKKKNEEEKFVPFEIISLDDDEDNVINNEKEKAEKQMANENKADKLANSEEKQKKDEVQINMEVEIPVDSKHAEKSNGEISTNNIDVLKEPKNSKTSEELINTELPSELQSNNHKEDYGKTRCRLMKCFPEWSLYYLKTVIH</sequence>
<keyword evidence="3" id="KW-1185">Reference proteome</keyword>
<dbReference type="AlphaFoldDB" id="A0AAU9IIL8"/>
<evidence type="ECO:0000313" key="2">
    <source>
        <dbReference type="EMBL" id="CAG9313923.1"/>
    </source>
</evidence>
<gene>
    <name evidence="2" type="ORF">BSTOLATCC_MIC9724</name>
</gene>
<organism evidence="2 3">
    <name type="scientific">Blepharisma stoltei</name>
    <dbReference type="NCBI Taxonomy" id="1481888"/>
    <lineage>
        <taxon>Eukaryota</taxon>
        <taxon>Sar</taxon>
        <taxon>Alveolata</taxon>
        <taxon>Ciliophora</taxon>
        <taxon>Postciliodesmatophora</taxon>
        <taxon>Heterotrichea</taxon>
        <taxon>Heterotrichida</taxon>
        <taxon>Blepharismidae</taxon>
        <taxon>Blepharisma</taxon>
    </lineage>
</organism>
<name>A0AAU9IIL8_9CILI</name>
<accession>A0AAU9IIL8</accession>
<dbReference type="Proteomes" id="UP001162131">
    <property type="component" value="Unassembled WGS sequence"/>
</dbReference>
<feature type="region of interest" description="Disordered" evidence="1">
    <location>
        <begin position="193"/>
        <end position="218"/>
    </location>
</feature>
<evidence type="ECO:0000313" key="3">
    <source>
        <dbReference type="Proteomes" id="UP001162131"/>
    </source>
</evidence>
<comment type="caution">
    <text evidence="2">The sequence shown here is derived from an EMBL/GenBank/DDBJ whole genome shotgun (WGS) entry which is preliminary data.</text>
</comment>
<protein>
    <submittedName>
        <fullName evidence="2">Uncharacterized protein</fullName>
    </submittedName>
</protein>